<feature type="transmembrane region" description="Helical" evidence="1">
    <location>
        <begin position="35"/>
        <end position="54"/>
    </location>
</feature>
<reference evidence="4" key="2">
    <citation type="submission" date="2020-04" db="EMBL/GenBank/DDBJ databases">
        <authorList>
            <consortium name="NCBI Genome Project"/>
        </authorList>
    </citation>
    <scope>NUCLEOTIDE SEQUENCE</scope>
    <source>
        <strain evidence="4">CBS 781.70</strain>
    </source>
</reference>
<proteinExistence type="predicted"/>
<evidence type="ECO:0000256" key="1">
    <source>
        <dbReference type="SAM" id="Phobius"/>
    </source>
</evidence>
<evidence type="ECO:0000313" key="2">
    <source>
        <dbReference type="EMBL" id="KAF1817351.1"/>
    </source>
</evidence>
<accession>A0A6G1GHH3</accession>
<keyword evidence="1" id="KW-0472">Membrane</keyword>
<protein>
    <submittedName>
        <fullName evidence="2 4">Uncharacterized protein</fullName>
    </submittedName>
</protein>
<keyword evidence="1" id="KW-1133">Transmembrane helix</keyword>
<dbReference type="RefSeq" id="XP_033538982.1">
    <property type="nucleotide sequence ID" value="XM_033678485.1"/>
</dbReference>
<name>A0A6G1GHH3_9PEZI</name>
<dbReference type="GeneID" id="54419055"/>
<organism evidence="2">
    <name type="scientific">Eremomyces bilateralis CBS 781.70</name>
    <dbReference type="NCBI Taxonomy" id="1392243"/>
    <lineage>
        <taxon>Eukaryota</taxon>
        <taxon>Fungi</taxon>
        <taxon>Dikarya</taxon>
        <taxon>Ascomycota</taxon>
        <taxon>Pezizomycotina</taxon>
        <taxon>Dothideomycetes</taxon>
        <taxon>Dothideomycetes incertae sedis</taxon>
        <taxon>Eremomycetales</taxon>
        <taxon>Eremomycetaceae</taxon>
        <taxon>Eremomyces</taxon>
    </lineage>
</organism>
<evidence type="ECO:0000313" key="3">
    <source>
        <dbReference type="Proteomes" id="UP000504638"/>
    </source>
</evidence>
<dbReference type="AlphaFoldDB" id="A0A6G1GHH3"/>
<reference evidence="2 4" key="1">
    <citation type="submission" date="2020-01" db="EMBL/GenBank/DDBJ databases">
        <authorList>
            <consortium name="DOE Joint Genome Institute"/>
            <person name="Haridas S."/>
            <person name="Albert R."/>
            <person name="Binder M."/>
            <person name="Bloem J."/>
            <person name="Labutti K."/>
            <person name="Salamov A."/>
            <person name="Andreopoulos B."/>
            <person name="Baker S.E."/>
            <person name="Barry K."/>
            <person name="Bills G."/>
            <person name="Bluhm B.H."/>
            <person name="Cannon C."/>
            <person name="Castanera R."/>
            <person name="Culley D.E."/>
            <person name="Daum C."/>
            <person name="Ezra D."/>
            <person name="Gonzalez J.B."/>
            <person name="Henrissat B."/>
            <person name="Kuo A."/>
            <person name="Liang C."/>
            <person name="Lipzen A."/>
            <person name="Lutzoni F."/>
            <person name="Magnuson J."/>
            <person name="Mondo S."/>
            <person name="Nolan M."/>
            <person name="Ohm R."/>
            <person name="Pangilinan J."/>
            <person name="Park H.-J."/>
            <person name="Ramirez L."/>
            <person name="Alfaro M."/>
            <person name="Sun H."/>
            <person name="Tritt A."/>
            <person name="Yoshinaga Y."/>
            <person name="Zwiers L.-H."/>
            <person name="Turgeon B.G."/>
            <person name="Goodwin S.B."/>
            <person name="Spatafora J.W."/>
            <person name="Crous P.W."/>
            <person name="Grigoriev I.V."/>
        </authorList>
    </citation>
    <scope>NUCLEOTIDE SEQUENCE</scope>
    <source>
        <strain evidence="2 4">CBS 781.70</strain>
    </source>
</reference>
<sequence length="57" mass="6463">MPFVGRFEEVGNILEKCNRKAGSDMGRHEHVQRKINLLLSLSSSSILLILFVKISSY</sequence>
<gene>
    <name evidence="2 4" type="ORF">P152DRAFT_453925</name>
</gene>
<keyword evidence="3" id="KW-1185">Reference proteome</keyword>
<dbReference type="Proteomes" id="UP000504638">
    <property type="component" value="Unplaced"/>
</dbReference>
<keyword evidence="1" id="KW-0812">Transmembrane</keyword>
<reference evidence="4" key="3">
    <citation type="submission" date="2025-04" db="UniProtKB">
        <authorList>
            <consortium name="RefSeq"/>
        </authorList>
    </citation>
    <scope>IDENTIFICATION</scope>
    <source>
        <strain evidence="4">CBS 781.70</strain>
    </source>
</reference>
<evidence type="ECO:0000313" key="4">
    <source>
        <dbReference type="RefSeq" id="XP_033538982.1"/>
    </source>
</evidence>
<dbReference type="EMBL" id="ML975149">
    <property type="protein sequence ID" value="KAF1817351.1"/>
    <property type="molecule type" value="Genomic_DNA"/>
</dbReference>